<proteinExistence type="predicted"/>
<protein>
    <submittedName>
        <fullName evidence="1">Uncharacterized protein</fullName>
    </submittedName>
</protein>
<dbReference type="EMBL" id="VSRR010000959">
    <property type="protein sequence ID" value="MPC21275.1"/>
    <property type="molecule type" value="Genomic_DNA"/>
</dbReference>
<reference evidence="1 2" key="1">
    <citation type="submission" date="2019-05" db="EMBL/GenBank/DDBJ databases">
        <title>Another draft genome of Portunus trituberculatus and its Hox gene families provides insights of decapod evolution.</title>
        <authorList>
            <person name="Jeong J.-H."/>
            <person name="Song I."/>
            <person name="Kim S."/>
            <person name="Choi T."/>
            <person name="Kim D."/>
            <person name="Ryu S."/>
            <person name="Kim W."/>
        </authorList>
    </citation>
    <scope>NUCLEOTIDE SEQUENCE [LARGE SCALE GENOMIC DNA]</scope>
    <source>
        <tissue evidence="1">Muscle</tissue>
    </source>
</reference>
<comment type="caution">
    <text evidence="1">The sequence shown here is derived from an EMBL/GenBank/DDBJ whole genome shotgun (WGS) entry which is preliminary data.</text>
</comment>
<organism evidence="1 2">
    <name type="scientific">Portunus trituberculatus</name>
    <name type="common">Swimming crab</name>
    <name type="synonym">Neptunus trituberculatus</name>
    <dbReference type="NCBI Taxonomy" id="210409"/>
    <lineage>
        <taxon>Eukaryota</taxon>
        <taxon>Metazoa</taxon>
        <taxon>Ecdysozoa</taxon>
        <taxon>Arthropoda</taxon>
        <taxon>Crustacea</taxon>
        <taxon>Multicrustacea</taxon>
        <taxon>Malacostraca</taxon>
        <taxon>Eumalacostraca</taxon>
        <taxon>Eucarida</taxon>
        <taxon>Decapoda</taxon>
        <taxon>Pleocyemata</taxon>
        <taxon>Brachyura</taxon>
        <taxon>Eubrachyura</taxon>
        <taxon>Portunoidea</taxon>
        <taxon>Portunidae</taxon>
        <taxon>Portuninae</taxon>
        <taxon>Portunus</taxon>
    </lineage>
</organism>
<dbReference type="Proteomes" id="UP000324222">
    <property type="component" value="Unassembled WGS sequence"/>
</dbReference>
<name>A0A5B7DJF2_PORTR</name>
<dbReference type="AlphaFoldDB" id="A0A5B7DJF2"/>
<evidence type="ECO:0000313" key="2">
    <source>
        <dbReference type="Proteomes" id="UP000324222"/>
    </source>
</evidence>
<gene>
    <name evidence="1" type="ORF">E2C01_014257</name>
</gene>
<keyword evidence="2" id="KW-1185">Reference proteome</keyword>
<sequence>MRQRFLPMVGKHHIHTPTVSIPGKLHSGRDGGLAAELVIETCVICNSSQTTQAALTSRSVPRRPYSSSSLVASMSSGTLLRHSANTHDLLRILAR</sequence>
<evidence type="ECO:0000313" key="1">
    <source>
        <dbReference type="EMBL" id="MPC21275.1"/>
    </source>
</evidence>
<accession>A0A5B7DJF2</accession>